<reference evidence="1" key="1">
    <citation type="submission" date="2022-02" db="EMBL/GenBank/DDBJ databases">
        <title>Plant Genome Project.</title>
        <authorList>
            <person name="Zhang R.-G."/>
        </authorList>
    </citation>
    <scope>NUCLEOTIDE SEQUENCE</scope>
    <source>
        <strain evidence="1">AT1</strain>
    </source>
</reference>
<gene>
    <name evidence="1" type="ORF">RHMOL_Rhmol01G0109900</name>
</gene>
<evidence type="ECO:0000313" key="1">
    <source>
        <dbReference type="EMBL" id="KAI8571314.1"/>
    </source>
</evidence>
<keyword evidence="2" id="KW-1185">Reference proteome</keyword>
<dbReference type="Proteomes" id="UP001062846">
    <property type="component" value="Chromosome 1"/>
</dbReference>
<name>A0ACC0Q210_RHOML</name>
<dbReference type="EMBL" id="CM046388">
    <property type="protein sequence ID" value="KAI8571314.1"/>
    <property type="molecule type" value="Genomic_DNA"/>
</dbReference>
<proteinExistence type="predicted"/>
<organism evidence="1 2">
    <name type="scientific">Rhododendron molle</name>
    <name type="common">Chinese azalea</name>
    <name type="synonym">Azalea mollis</name>
    <dbReference type="NCBI Taxonomy" id="49168"/>
    <lineage>
        <taxon>Eukaryota</taxon>
        <taxon>Viridiplantae</taxon>
        <taxon>Streptophyta</taxon>
        <taxon>Embryophyta</taxon>
        <taxon>Tracheophyta</taxon>
        <taxon>Spermatophyta</taxon>
        <taxon>Magnoliopsida</taxon>
        <taxon>eudicotyledons</taxon>
        <taxon>Gunneridae</taxon>
        <taxon>Pentapetalae</taxon>
        <taxon>asterids</taxon>
        <taxon>Ericales</taxon>
        <taxon>Ericaceae</taxon>
        <taxon>Ericoideae</taxon>
        <taxon>Rhodoreae</taxon>
        <taxon>Rhododendron</taxon>
    </lineage>
</organism>
<evidence type="ECO:0000313" key="2">
    <source>
        <dbReference type="Proteomes" id="UP001062846"/>
    </source>
</evidence>
<comment type="caution">
    <text evidence="1">The sequence shown here is derived from an EMBL/GenBank/DDBJ whole genome shotgun (WGS) entry which is preliminary data.</text>
</comment>
<accession>A0ACC0Q210</accession>
<sequence>MESMTSLCGGVHTISTNEKEDNVHPLLREVNKIALVPVALRYSINRGANSPHSALIAGHFPDDDIVMFPGVVHVLFCQSRHVHLNVETICNLYLREFKKAATKKMDMQARMDFLAELKVVTHVHQLNLKQTDDICTFSFLESGRSDGRID</sequence>
<protein>
    <submittedName>
        <fullName evidence="1">Uncharacterized protein</fullName>
    </submittedName>
</protein>